<gene>
    <name evidence="11" type="ORF">H8N03_07285</name>
</gene>
<keyword evidence="7 9" id="KW-0472">Membrane</keyword>
<evidence type="ECO:0000256" key="7">
    <source>
        <dbReference type="ARBA" id="ARBA00023136"/>
    </source>
</evidence>
<protein>
    <recommendedName>
        <fullName evidence="9">TRAP transporter small permease protein</fullName>
    </recommendedName>
</protein>
<feature type="transmembrane region" description="Helical" evidence="9">
    <location>
        <begin position="12"/>
        <end position="36"/>
    </location>
</feature>
<comment type="caution">
    <text evidence="11">The sequence shown here is derived from an EMBL/GenBank/DDBJ whole genome shotgun (WGS) entry which is preliminary data.</text>
</comment>
<evidence type="ECO:0000256" key="3">
    <source>
        <dbReference type="ARBA" id="ARBA00022475"/>
    </source>
</evidence>
<keyword evidence="2 9" id="KW-0813">Transport</keyword>
<dbReference type="Proteomes" id="UP000608513">
    <property type="component" value="Unassembled WGS sequence"/>
</dbReference>
<dbReference type="AlphaFoldDB" id="A0A923MQJ4"/>
<keyword evidence="5 9" id="KW-0812">Transmembrane</keyword>
<dbReference type="InterPro" id="IPR007387">
    <property type="entry name" value="TRAP_DctQ"/>
</dbReference>
<evidence type="ECO:0000313" key="12">
    <source>
        <dbReference type="Proteomes" id="UP000608513"/>
    </source>
</evidence>
<name>A0A923MQJ4_9BURK</name>
<organism evidence="11 12">
    <name type="scientific">Ramlibacter cellulosilyticus</name>
    <dbReference type="NCBI Taxonomy" id="2764187"/>
    <lineage>
        <taxon>Bacteria</taxon>
        <taxon>Pseudomonadati</taxon>
        <taxon>Pseudomonadota</taxon>
        <taxon>Betaproteobacteria</taxon>
        <taxon>Burkholderiales</taxon>
        <taxon>Comamonadaceae</taxon>
        <taxon>Ramlibacter</taxon>
    </lineage>
</organism>
<feature type="transmembrane region" description="Helical" evidence="9">
    <location>
        <begin position="143"/>
        <end position="163"/>
    </location>
</feature>
<keyword evidence="12" id="KW-1185">Reference proteome</keyword>
<comment type="subcellular location">
    <subcellularLocation>
        <location evidence="1 9">Cell inner membrane</location>
        <topology evidence="1 9">Multi-pass membrane protein</topology>
    </subcellularLocation>
</comment>
<dbReference type="EMBL" id="JACORT010000002">
    <property type="protein sequence ID" value="MBC5782744.1"/>
    <property type="molecule type" value="Genomic_DNA"/>
</dbReference>
<comment type="subunit">
    <text evidence="9">The complex comprises the extracytoplasmic solute receptor protein and the two transmembrane proteins.</text>
</comment>
<evidence type="ECO:0000256" key="5">
    <source>
        <dbReference type="ARBA" id="ARBA00022692"/>
    </source>
</evidence>
<evidence type="ECO:0000256" key="6">
    <source>
        <dbReference type="ARBA" id="ARBA00022989"/>
    </source>
</evidence>
<dbReference type="GO" id="GO:0005886">
    <property type="term" value="C:plasma membrane"/>
    <property type="evidence" value="ECO:0007669"/>
    <property type="project" value="UniProtKB-SubCell"/>
</dbReference>
<evidence type="ECO:0000256" key="4">
    <source>
        <dbReference type="ARBA" id="ARBA00022519"/>
    </source>
</evidence>
<keyword evidence="4 9" id="KW-0997">Cell inner membrane</keyword>
<dbReference type="PANTHER" id="PTHR35011">
    <property type="entry name" value="2,3-DIKETO-L-GULONATE TRAP TRANSPORTER SMALL PERMEASE PROTEIN YIAM"/>
    <property type="match status" value="1"/>
</dbReference>
<dbReference type="RefSeq" id="WP_187075493.1">
    <property type="nucleotide sequence ID" value="NZ_JACORT010000002.1"/>
</dbReference>
<feature type="domain" description="Tripartite ATP-independent periplasmic transporters DctQ component" evidence="10">
    <location>
        <begin position="33"/>
        <end position="163"/>
    </location>
</feature>
<comment type="function">
    <text evidence="9">Part of the tripartite ATP-independent periplasmic (TRAP) transport system.</text>
</comment>
<reference evidence="11" key="1">
    <citation type="submission" date="2020-08" db="EMBL/GenBank/DDBJ databases">
        <title>Ramlibacter sp. USB13 16S ribosomal RNA gene genome sequencing and assembly.</title>
        <authorList>
            <person name="Kang M."/>
        </authorList>
    </citation>
    <scope>NUCLEOTIDE SEQUENCE</scope>
    <source>
        <strain evidence="11">USB13</strain>
    </source>
</reference>
<evidence type="ECO:0000256" key="9">
    <source>
        <dbReference type="RuleBase" id="RU369079"/>
    </source>
</evidence>
<proteinExistence type="inferred from homology"/>
<keyword evidence="6 9" id="KW-1133">Transmembrane helix</keyword>
<dbReference type="GO" id="GO:0022857">
    <property type="term" value="F:transmembrane transporter activity"/>
    <property type="evidence" value="ECO:0007669"/>
    <property type="project" value="UniProtKB-UniRule"/>
</dbReference>
<dbReference type="InterPro" id="IPR055348">
    <property type="entry name" value="DctQ"/>
</dbReference>
<evidence type="ECO:0000256" key="1">
    <source>
        <dbReference type="ARBA" id="ARBA00004429"/>
    </source>
</evidence>
<feature type="transmembrane region" description="Helical" evidence="9">
    <location>
        <begin position="95"/>
        <end position="116"/>
    </location>
</feature>
<evidence type="ECO:0000313" key="11">
    <source>
        <dbReference type="EMBL" id="MBC5782744.1"/>
    </source>
</evidence>
<evidence type="ECO:0000256" key="8">
    <source>
        <dbReference type="ARBA" id="ARBA00038436"/>
    </source>
</evidence>
<accession>A0A923MQJ4</accession>
<comment type="similarity">
    <text evidence="8 9">Belongs to the TRAP transporter small permease family.</text>
</comment>
<evidence type="ECO:0000259" key="10">
    <source>
        <dbReference type="Pfam" id="PF04290"/>
    </source>
</evidence>
<dbReference type="Pfam" id="PF04290">
    <property type="entry name" value="DctQ"/>
    <property type="match status" value="1"/>
</dbReference>
<evidence type="ECO:0000256" key="2">
    <source>
        <dbReference type="ARBA" id="ARBA00022448"/>
    </source>
</evidence>
<sequence length="220" mass="23628">MKTLLPPGRTSAAIAGFTDVAALACGWWLIALSVITCIEMLGRKVFGFSLQGVDEIGSYTYAIVGSIGFAHTLITRSHTRVDFLISRFSPRVRSVLNLVAMLTLTALALLCLWRGFAVVRESIDLKATASTPLATPMWIPQTIWLAGYVLFAAVALCAAWHALHLFLRGDHEGVNDTFGPQTLDEEIEAETELHMHTPASPAPEAAAAPVLSLEAQGAKA</sequence>
<keyword evidence="3" id="KW-1003">Cell membrane</keyword>
<feature type="transmembrane region" description="Helical" evidence="9">
    <location>
        <begin position="56"/>
        <end position="74"/>
    </location>
</feature>